<sequence length="262" mass="29336">MYLRSIKGSSFIASRISCFFGVASVEARKNAFGAIYQTLPLVSQINQQNPKYSAFQSFRFNASQPKKSNISEVSSQVTSDDGKFVKIVLVKDVERLGQSGKVITVKAGLMRCTLYPEGSAVYATRENIETYGKSEEELKATGKSKDISGDMEKLLKVLNSKTVTVYRHARADNIDIFLEGPVKSEHICKSLLRQKHIELHPSQLLLGDEGIDSFGTFKVPLNLRTPPPEDNQIQLTVMIAERKSAKRIQLQEKLQKEEYAEN</sequence>
<dbReference type="GO" id="GO:0005840">
    <property type="term" value="C:ribosome"/>
    <property type="evidence" value="ECO:0007669"/>
    <property type="project" value="UniProtKB-KW"/>
</dbReference>
<keyword evidence="3" id="KW-0687">Ribonucleoprotein</keyword>
<evidence type="ECO:0000259" key="6">
    <source>
        <dbReference type="Pfam" id="PF01281"/>
    </source>
</evidence>
<dbReference type="Gene3D" id="3.40.5.10">
    <property type="entry name" value="Ribosomal protein L9, N-terminal domain"/>
    <property type="match status" value="1"/>
</dbReference>
<dbReference type="InterPro" id="IPR009027">
    <property type="entry name" value="Ribosomal_bL9/RNase_H1_N"/>
</dbReference>
<evidence type="ECO:0000256" key="5">
    <source>
        <dbReference type="ARBA" id="ARBA00035193"/>
    </source>
</evidence>
<organism evidence="7">
    <name type="scientific">Polytomella parva</name>
    <dbReference type="NCBI Taxonomy" id="51329"/>
    <lineage>
        <taxon>Eukaryota</taxon>
        <taxon>Viridiplantae</taxon>
        <taxon>Chlorophyta</taxon>
        <taxon>core chlorophytes</taxon>
        <taxon>Chlorophyceae</taxon>
        <taxon>CS clade</taxon>
        <taxon>Chlamydomonadales</taxon>
        <taxon>Chlamydomonadaceae</taxon>
        <taxon>Polytomella</taxon>
    </lineage>
</organism>
<accession>A0A7S0V342</accession>
<evidence type="ECO:0000256" key="2">
    <source>
        <dbReference type="ARBA" id="ARBA00022980"/>
    </source>
</evidence>
<dbReference type="Pfam" id="PF01281">
    <property type="entry name" value="Ribosomal_L9_N"/>
    <property type="match status" value="1"/>
</dbReference>
<dbReference type="InterPro" id="IPR000244">
    <property type="entry name" value="Ribosomal_bL9"/>
</dbReference>
<dbReference type="GO" id="GO:0006412">
    <property type="term" value="P:translation"/>
    <property type="evidence" value="ECO:0007669"/>
    <property type="project" value="InterPro"/>
</dbReference>
<dbReference type="InterPro" id="IPR036935">
    <property type="entry name" value="Ribosomal_bL9_N_sf"/>
</dbReference>
<proteinExistence type="inferred from homology"/>
<name>A0A7S0V342_9CHLO</name>
<feature type="domain" description="Ribosomal protein L9" evidence="6">
    <location>
        <begin position="85"/>
        <end position="130"/>
    </location>
</feature>
<evidence type="ECO:0000256" key="1">
    <source>
        <dbReference type="ARBA" id="ARBA00010605"/>
    </source>
</evidence>
<evidence type="ECO:0000256" key="3">
    <source>
        <dbReference type="ARBA" id="ARBA00023274"/>
    </source>
</evidence>
<comment type="similarity">
    <text evidence="1">Belongs to the bacterial ribosomal protein bL9 family.</text>
</comment>
<evidence type="ECO:0000256" key="4">
    <source>
        <dbReference type="ARBA" id="ARBA00031047"/>
    </source>
</evidence>
<dbReference type="AlphaFoldDB" id="A0A7S0V342"/>
<dbReference type="GO" id="GO:0003735">
    <property type="term" value="F:structural constituent of ribosome"/>
    <property type="evidence" value="ECO:0007669"/>
    <property type="project" value="InterPro"/>
</dbReference>
<dbReference type="EMBL" id="HBFM01018656">
    <property type="protein sequence ID" value="CAD8775930.1"/>
    <property type="molecule type" value="Transcribed_RNA"/>
</dbReference>
<dbReference type="GO" id="GO:1990904">
    <property type="term" value="C:ribonucleoprotein complex"/>
    <property type="evidence" value="ECO:0007669"/>
    <property type="project" value="UniProtKB-KW"/>
</dbReference>
<reference evidence="7" key="1">
    <citation type="submission" date="2021-01" db="EMBL/GenBank/DDBJ databases">
        <authorList>
            <person name="Corre E."/>
            <person name="Pelletier E."/>
            <person name="Niang G."/>
            <person name="Scheremetjew M."/>
            <person name="Finn R."/>
            <person name="Kale V."/>
            <person name="Holt S."/>
            <person name="Cochrane G."/>
            <person name="Meng A."/>
            <person name="Brown T."/>
            <person name="Cohen L."/>
        </authorList>
    </citation>
    <scope>NUCLEOTIDE SEQUENCE</scope>
    <source>
        <strain evidence="7">SAG 63-3</strain>
    </source>
</reference>
<dbReference type="SUPFAM" id="SSF55658">
    <property type="entry name" value="L9 N-domain-like"/>
    <property type="match status" value="1"/>
</dbReference>
<dbReference type="SUPFAM" id="SSF55653">
    <property type="entry name" value="Ribosomal protein L9 C-domain"/>
    <property type="match status" value="1"/>
</dbReference>
<gene>
    <name evidence="7" type="ORF">PPAR00522_LOCUS12098</name>
</gene>
<evidence type="ECO:0000313" key="7">
    <source>
        <dbReference type="EMBL" id="CAD8775930.1"/>
    </source>
</evidence>
<dbReference type="PANTHER" id="PTHR21368">
    <property type="entry name" value="50S RIBOSOMAL PROTEIN L9"/>
    <property type="match status" value="1"/>
</dbReference>
<dbReference type="Gene3D" id="3.10.430.100">
    <property type="entry name" value="Ribosomal protein L9, C-terminal domain"/>
    <property type="match status" value="1"/>
</dbReference>
<dbReference type="InterPro" id="IPR020070">
    <property type="entry name" value="Ribosomal_bL9_N"/>
</dbReference>
<keyword evidence="2" id="KW-0689">Ribosomal protein</keyword>
<protein>
    <recommendedName>
        <fullName evidence="5">Large ribosomal subunit protein bL9c</fullName>
    </recommendedName>
    <alternativeName>
        <fullName evidence="4">CL9</fullName>
    </alternativeName>
</protein>
<dbReference type="InterPro" id="IPR036791">
    <property type="entry name" value="Ribosomal_bL9_C_sf"/>
</dbReference>